<feature type="transmembrane region" description="Helical" evidence="1">
    <location>
        <begin position="93"/>
        <end position="112"/>
    </location>
</feature>
<evidence type="ECO:0000256" key="1">
    <source>
        <dbReference type="SAM" id="Phobius"/>
    </source>
</evidence>
<dbReference type="AlphaFoldDB" id="A0A9P6CIZ2"/>
<keyword evidence="1" id="KW-0812">Transmembrane</keyword>
<reference evidence="2" key="1">
    <citation type="submission" date="2020-11" db="EMBL/GenBank/DDBJ databases">
        <authorList>
            <consortium name="DOE Joint Genome Institute"/>
            <person name="Ahrendt S."/>
            <person name="Riley R."/>
            <person name="Andreopoulos W."/>
            <person name="Labutti K."/>
            <person name="Pangilinan J."/>
            <person name="Ruiz-Duenas F.J."/>
            <person name="Barrasa J.M."/>
            <person name="Sanchez-Garcia M."/>
            <person name="Camarero S."/>
            <person name="Miyauchi S."/>
            <person name="Serrano A."/>
            <person name="Linde D."/>
            <person name="Babiker R."/>
            <person name="Drula E."/>
            <person name="Ayuso-Fernandez I."/>
            <person name="Pacheco R."/>
            <person name="Padilla G."/>
            <person name="Ferreira P."/>
            <person name="Barriuso J."/>
            <person name="Kellner H."/>
            <person name="Castanera R."/>
            <person name="Alfaro M."/>
            <person name="Ramirez L."/>
            <person name="Pisabarro A.G."/>
            <person name="Kuo A."/>
            <person name="Tritt A."/>
            <person name="Lipzen A."/>
            <person name="He G."/>
            <person name="Yan M."/>
            <person name="Ng V."/>
            <person name="Cullen D."/>
            <person name="Martin F."/>
            <person name="Rosso M.-N."/>
            <person name="Henrissat B."/>
            <person name="Hibbett D."/>
            <person name="Martinez A.T."/>
            <person name="Grigoriev I.V."/>
        </authorList>
    </citation>
    <scope>NUCLEOTIDE SEQUENCE</scope>
    <source>
        <strain evidence="2">CBS 247.69</strain>
    </source>
</reference>
<evidence type="ECO:0000313" key="3">
    <source>
        <dbReference type="Proteomes" id="UP000807353"/>
    </source>
</evidence>
<proteinExistence type="predicted"/>
<accession>A0A9P6CIZ2</accession>
<organism evidence="2 3">
    <name type="scientific">Collybia nuda</name>
    <dbReference type="NCBI Taxonomy" id="64659"/>
    <lineage>
        <taxon>Eukaryota</taxon>
        <taxon>Fungi</taxon>
        <taxon>Dikarya</taxon>
        <taxon>Basidiomycota</taxon>
        <taxon>Agaricomycotina</taxon>
        <taxon>Agaricomycetes</taxon>
        <taxon>Agaricomycetidae</taxon>
        <taxon>Agaricales</taxon>
        <taxon>Tricholomatineae</taxon>
        <taxon>Clitocybaceae</taxon>
        <taxon>Collybia</taxon>
    </lineage>
</organism>
<dbReference type="OrthoDB" id="3061388at2759"/>
<feature type="transmembrane region" description="Helical" evidence="1">
    <location>
        <begin position="154"/>
        <end position="176"/>
    </location>
</feature>
<dbReference type="EMBL" id="MU150234">
    <property type="protein sequence ID" value="KAF9468171.1"/>
    <property type="molecule type" value="Genomic_DNA"/>
</dbReference>
<keyword evidence="3" id="KW-1185">Reference proteome</keyword>
<evidence type="ECO:0000313" key="2">
    <source>
        <dbReference type="EMBL" id="KAF9468171.1"/>
    </source>
</evidence>
<keyword evidence="1" id="KW-0472">Membrane</keyword>
<keyword evidence="1" id="KW-1133">Transmembrane helix</keyword>
<comment type="caution">
    <text evidence="2">The sequence shown here is derived from an EMBL/GenBank/DDBJ whole genome shotgun (WGS) entry which is preliminary data.</text>
</comment>
<name>A0A9P6CIZ2_9AGAR</name>
<dbReference type="Proteomes" id="UP000807353">
    <property type="component" value="Unassembled WGS sequence"/>
</dbReference>
<gene>
    <name evidence="2" type="ORF">BDZ94DRAFT_1247364</name>
</gene>
<evidence type="ECO:0008006" key="4">
    <source>
        <dbReference type="Google" id="ProtNLM"/>
    </source>
</evidence>
<protein>
    <recommendedName>
        <fullName evidence="4">Transmembrane protein</fullName>
    </recommendedName>
</protein>
<sequence length="186" mass="20934">MYTSIAHCQLPLPPAVHMTAPAPSRSRMTTDSSSSRTIVASHAGSTRWPAGTTTTMSYGDSLPPYSLDTELPRYTRVPEIVVTFPEPPTITMYLFWSGFLFPLLWIFGAFTLKYTCYRSSCSVNSDSSSEKAEDTRHNFVYRRRETEIKWARRCIWASTIMLCITIALGISVWGALNSRDLDRGTD</sequence>